<dbReference type="WBParaSite" id="SRDH1_81460.1">
    <property type="protein sequence ID" value="SRDH1_81460.1"/>
    <property type="gene ID" value="SRDH1_81460"/>
</dbReference>
<protein>
    <submittedName>
        <fullName evidence="3">Uncharacterized protein</fullName>
    </submittedName>
</protein>
<reference evidence="3" key="2">
    <citation type="submission" date="2023-11" db="UniProtKB">
        <authorList>
            <consortium name="WormBaseParasite"/>
        </authorList>
    </citation>
    <scope>IDENTIFICATION</scope>
</reference>
<feature type="signal peptide" evidence="1">
    <location>
        <begin position="1"/>
        <end position="23"/>
    </location>
</feature>
<name>A0AA85G7J6_9TREM</name>
<keyword evidence="1" id="KW-0732">Signal</keyword>
<evidence type="ECO:0000256" key="1">
    <source>
        <dbReference type="SAM" id="SignalP"/>
    </source>
</evidence>
<reference evidence="2" key="1">
    <citation type="submission" date="2022-06" db="EMBL/GenBank/DDBJ databases">
        <authorList>
            <person name="Berger JAMES D."/>
            <person name="Berger JAMES D."/>
        </authorList>
    </citation>
    <scope>NUCLEOTIDE SEQUENCE [LARGE SCALE GENOMIC DNA]</scope>
</reference>
<feature type="chain" id="PRO_5041635221" evidence="1">
    <location>
        <begin position="24"/>
        <end position="77"/>
    </location>
</feature>
<evidence type="ECO:0000313" key="2">
    <source>
        <dbReference type="Proteomes" id="UP000050792"/>
    </source>
</evidence>
<keyword evidence="2" id="KW-1185">Reference proteome</keyword>
<dbReference type="AlphaFoldDB" id="A0AA85G7J6"/>
<accession>A0AA85G7J6</accession>
<proteinExistence type="predicted"/>
<evidence type="ECO:0000313" key="3">
    <source>
        <dbReference type="WBParaSite" id="SRDH1_81460.1"/>
    </source>
</evidence>
<sequence length="77" mass="9558">MNTYVVLMFILTIISIHFQHTISYTELDDLDLWQKYPNYDYPINYIRRYSDYHKRGLRNMRMGKRSMYERIKSIPTE</sequence>
<organism evidence="2 3">
    <name type="scientific">Schistosoma rodhaini</name>
    <dbReference type="NCBI Taxonomy" id="6188"/>
    <lineage>
        <taxon>Eukaryota</taxon>
        <taxon>Metazoa</taxon>
        <taxon>Spiralia</taxon>
        <taxon>Lophotrochozoa</taxon>
        <taxon>Platyhelminthes</taxon>
        <taxon>Trematoda</taxon>
        <taxon>Digenea</taxon>
        <taxon>Strigeidida</taxon>
        <taxon>Schistosomatoidea</taxon>
        <taxon>Schistosomatidae</taxon>
        <taxon>Schistosoma</taxon>
    </lineage>
</organism>
<dbReference type="Proteomes" id="UP000050792">
    <property type="component" value="Unassembled WGS sequence"/>
</dbReference>